<dbReference type="KEGG" id="uma:UMAG_06256"/>
<dbReference type="STRING" id="237631.A0A0D1DTF5"/>
<feature type="compositionally biased region" description="Low complexity" evidence="8">
    <location>
        <begin position="295"/>
        <end position="312"/>
    </location>
</feature>
<dbReference type="InParanoid" id="A0A0D1DTF5"/>
<feature type="compositionally biased region" description="Polar residues" evidence="8">
    <location>
        <begin position="1115"/>
        <end position="1128"/>
    </location>
</feature>
<dbReference type="PROSITE" id="PS00463">
    <property type="entry name" value="ZN2_CY6_FUNGAL_1"/>
    <property type="match status" value="1"/>
</dbReference>
<feature type="compositionally biased region" description="Polar residues" evidence="8">
    <location>
        <begin position="277"/>
        <end position="294"/>
    </location>
</feature>
<dbReference type="OrthoDB" id="2428527at2759"/>
<dbReference type="PANTHER" id="PTHR31313">
    <property type="entry name" value="TY1 ENHANCER ACTIVATOR"/>
    <property type="match status" value="1"/>
</dbReference>
<dbReference type="SMART" id="SM00906">
    <property type="entry name" value="Fungal_trans"/>
    <property type="match status" value="1"/>
</dbReference>
<dbReference type="InterPro" id="IPR051615">
    <property type="entry name" value="Transcr_Regulatory_Elem"/>
</dbReference>
<dbReference type="GO" id="GO:0005634">
    <property type="term" value="C:nucleus"/>
    <property type="evidence" value="ECO:0007669"/>
    <property type="project" value="UniProtKB-SubCell"/>
</dbReference>
<evidence type="ECO:0000256" key="8">
    <source>
        <dbReference type="SAM" id="MobiDB-lite"/>
    </source>
</evidence>
<evidence type="ECO:0000256" key="1">
    <source>
        <dbReference type="ARBA" id="ARBA00004123"/>
    </source>
</evidence>
<keyword evidence="2" id="KW-0479">Metal-binding</keyword>
<dbReference type="GO" id="GO:0008270">
    <property type="term" value="F:zinc ion binding"/>
    <property type="evidence" value="ECO:0007669"/>
    <property type="project" value="InterPro"/>
</dbReference>
<feature type="region of interest" description="Disordered" evidence="8">
    <location>
        <begin position="56"/>
        <end position="168"/>
    </location>
</feature>
<dbReference type="GO" id="GO:0003677">
    <property type="term" value="F:DNA binding"/>
    <property type="evidence" value="ECO:0007669"/>
    <property type="project" value="UniProtKB-KW"/>
</dbReference>
<keyword evidence="6" id="KW-0804">Transcription</keyword>
<feature type="domain" description="Zn(2)-C6 fungal-type" evidence="9">
    <location>
        <begin position="21"/>
        <end position="50"/>
    </location>
</feature>
<feature type="region of interest" description="Disordered" evidence="8">
    <location>
        <begin position="1112"/>
        <end position="1137"/>
    </location>
</feature>
<dbReference type="GeneID" id="23565904"/>
<feature type="compositionally biased region" description="Low complexity" evidence="8">
    <location>
        <begin position="76"/>
        <end position="102"/>
    </location>
</feature>
<dbReference type="GO" id="GO:0000981">
    <property type="term" value="F:DNA-binding transcription factor activity, RNA polymerase II-specific"/>
    <property type="evidence" value="ECO:0007669"/>
    <property type="project" value="InterPro"/>
</dbReference>
<dbReference type="Proteomes" id="UP000000561">
    <property type="component" value="Chromosome 22"/>
</dbReference>
<dbReference type="CDD" id="cd00067">
    <property type="entry name" value="GAL4"/>
    <property type="match status" value="1"/>
</dbReference>
<keyword evidence="4" id="KW-0805">Transcription regulation</keyword>
<accession>A0A0D1DTF5</accession>
<evidence type="ECO:0000256" key="2">
    <source>
        <dbReference type="ARBA" id="ARBA00022723"/>
    </source>
</evidence>
<sequence>MSRLESKSNLTDTGRIRSSRACLICSRRKVKCDGLQPCNNCSKEAAICEYGVQKKRGPPKGCDARGGRRKKFKLPSPYAASLSSTSTSYPNISSSLGSIASSNPQRTVERPSQPYDQVSAAVGHSQDDTSRSAAPLLKPQVPRNDTPLAQRLSSDKRSSSDDRFPSTSYRAHDLASTAIRPFLPTQLSSISLLSTRDSHPVDTAPDSLGMQTHPYLQPQHHPDRSPSDHTWSASAFDSRHSLHPTPSTARQYNTYPLQSPLRDYQRSSPRASLHTLLPSQFSDPHSTLQYTSDYTSPATPSARSAVAVSAPTNASPRTHPLPHISSTPSAYDRSSTLPSSSTLSNRHPVSASRLTESFSTSLPAPLHHTCSSTRIPAIDTSPASTRASHDYNSSAAVVPHRPWYNGSRPSSPRGPASVPRSQISSPGAHWLDHHVRPSPTAADRSHFSPSYKLHLEDRLPPHIVQRLLDIYQTFVHPHWPIIYLPSFASLHSLKQSRPIVFEAILAVASNTFDAYHDSASHSDHHSSNPVLEMLYADSPQPSEPAYKSNELRDHFVQRVKTRIFEGKFAQDIATIQAAILISVIELGSGNTSSAFQFGGIACRMALDMNLHRCAADSSSSCSPFDNHRTKSFDGRALSPQSAAQLQERLRVFWACYIVDKILSTALGKPAQLRSAEIEADWPSVQEADEYDLWLNDTTRKFVDKSQLPYLEGVKVHALSSFKAWAEVMAILERILEEVYSPQAKRDRHRTQGASDYEALCRLNQRLCRWRANLPEHLKWSATWTSPERLSSATSHKPSADRNEYDAHRGLPPQILTMRSWYCICLILLHRPRVPNLIGGSKEHRASSSSDEPTSSTLDDRKSPTTGTSKDLQPTPVQDKGAEPAGLDICNAAAKEVCDILHVYGSSFRIRKISSSWVYLIFQAATIHAALAASKSVIVFKARQSSVWNRPESKALFNAASPSGAAERTDAHADAQTASGDPDAHRIVEAELEGSSELVKASARYLAQCVRYLKRIGPTWQSASHHVAVLRNLCIASAQARPMDPSSPSTASHALVRSDMQRPSFSSSASSLNLEEQTMESVRTHTHPHPNHHDPGMASTLDEVVDVQRPLRSADQHGQQVHQGHTSGNGAVPLDSTFSNTTTELDLASSQSIQPPFMQNPTYPADVAHDAMLATQQQQQQHQMMQQAMHMINANDSTFWASMPVASEGYNEWNDFFKTFNPGAVSDFASQHANYHPTATTDLITALQDPNRLLSGLQHP</sequence>
<proteinExistence type="predicted"/>
<protein>
    <recommendedName>
        <fullName evidence="9">Zn(2)-C6 fungal-type domain-containing protein</fullName>
    </recommendedName>
</protein>
<evidence type="ECO:0000256" key="3">
    <source>
        <dbReference type="ARBA" id="ARBA00022833"/>
    </source>
</evidence>
<dbReference type="InterPro" id="IPR036864">
    <property type="entry name" value="Zn2-C6_fun-type_DNA-bd_sf"/>
</dbReference>
<dbReference type="Pfam" id="PF00172">
    <property type="entry name" value="Zn_clus"/>
    <property type="match status" value="1"/>
</dbReference>
<feature type="compositionally biased region" description="Polar residues" evidence="8">
    <location>
        <begin position="381"/>
        <end position="395"/>
    </location>
</feature>
<keyword evidence="7" id="KW-0539">Nucleus</keyword>
<dbReference type="AlphaFoldDB" id="A0A0D1DTF5"/>
<keyword evidence="5" id="KW-0238">DNA-binding</keyword>
<feature type="compositionally biased region" description="Low complexity" evidence="8">
    <location>
        <begin position="846"/>
        <end position="856"/>
    </location>
</feature>
<name>A0A0D1DTF5_MYCMD</name>
<evidence type="ECO:0000259" key="9">
    <source>
        <dbReference type="PROSITE" id="PS50048"/>
    </source>
</evidence>
<dbReference type="Gene3D" id="4.10.240.10">
    <property type="entry name" value="Zn(2)-C6 fungal-type DNA-binding domain"/>
    <property type="match status" value="1"/>
</dbReference>
<gene>
    <name evidence="10" type="ORF">UMAG_06256</name>
</gene>
<dbReference type="PANTHER" id="PTHR31313:SF78">
    <property type="entry name" value="TRANSCRIPTION FACTOR DOMAIN-CONTAINING PROTEIN"/>
    <property type="match status" value="1"/>
</dbReference>
<dbReference type="VEuPathDB" id="FungiDB:UMAG_06256"/>
<dbReference type="CDD" id="cd12148">
    <property type="entry name" value="fungal_TF_MHR"/>
    <property type="match status" value="1"/>
</dbReference>
<feature type="region of interest" description="Disordered" evidence="8">
    <location>
        <begin position="1058"/>
        <end position="1097"/>
    </location>
</feature>
<feature type="region of interest" description="Disordered" evidence="8">
    <location>
        <begin position="958"/>
        <end position="980"/>
    </location>
</feature>
<feature type="compositionally biased region" description="Polar residues" evidence="8">
    <location>
        <begin position="1071"/>
        <end position="1080"/>
    </location>
</feature>
<feature type="compositionally biased region" description="Polar residues" evidence="8">
    <location>
        <begin position="324"/>
        <end position="333"/>
    </location>
</feature>
<dbReference type="SMART" id="SM00066">
    <property type="entry name" value="GAL4"/>
    <property type="match status" value="1"/>
</dbReference>
<feature type="region of interest" description="Disordered" evidence="8">
    <location>
        <begin position="838"/>
        <end position="881"/>
    </location>
</feature>
<dbReference type="GO" id="GO:0006351">
    <property type="term" value="P:DNA-templated transcription"/>
    <property type="evidence" value="ECO:0007669"/>
    <property type="project" value="InterPro"/>
</dbReference>
<feature type="compositionally biased region" description="Polar residues" evidence="8">
    <location>
        <begin position="352"/>
        <end position="362"/>
    </location>
</feature>
<dbReference type="PROSITE" id="PS50048">
    <property type="entry name" value="ZN2_CY6_FUNGAL_2"/>
    <property type="match status" value="1"/>
</dbReference>
<evidence type="ECO:0000313" key="10">
    <source>
        <dbReference type="EMBL" id="KIS65880.1"/>
    </source>
</evidence>
<feature type="compositionally biased region" description="Low complexity" evidence="8">
    <location>
        <begin position="334"/>
        <end position="344"/>
    </location>
</feature>
<reference evidence="10 11" key="1">
    <citation type="journal article" date="2006" name="Nature">
        <title>Insights from the genome of the biotrophic fungal plant pathogen Ustilago maydis.</title>
        <authorList>
            <person name="Kamper J."/>
            <person name="Kahmann R."/>
            <person name="Bolker M."/>
            <person name="Ma L.J."/>
            <person name="Brefort T."/>
            <person name="Saville B.J."/>
            <person name="Banuett F."/>
            <person name="Kronstad J.W."/>
            <person name="Gold S.E."/>
            <person name="Muller O."/>
            <person name="Perlin M.H."/>
            <person name="Wosten H.A."/>
            <person name="de Vries R."/>
            <person name="Ruiz-Herrera J."/>
            <person name="Reynaga-Pena C.G."/>
            <person name="Snetselaar K."/>
            <person name="McCann M."/>
            <person name="Perez-Martin J."/>
            <person name="Feldbrugge M."/>
            <person name="Basse C.W."/>
            <person name="Steinberg G."/>
            <person name="Ibeas J.I."/>
            <person name="Holloman W."/>
            <person name="Guzman P."/>
            <person name="Farman M."/>
            <person name="Stajich J.E."/>
            <person name="Sentandreu R."/>
            <person name="Gonzalez-Prieto J.M."/>
            <person name="Kennell J.C."/>
            <person name="Molina L."/>
            <person name="Schirawski J."/>
            <person name="Mendoza-Mendoza A."/>
            <person name="Greilinger D."/>
            <person name="Munch K."/>
            <person name="Rossel N."/>
            <person name="Scherer M."/>
            <person name="Vranes M."/>
            <person name="Ladendorf O."/>
            <person name="Vincon V."/>
            <person name="Fuchs U."/>
            <person name="Sandrock B."/>
            <person name="Meng S."/>
            <person name="Ho E.C."/>
            <person name="Cahill M.J."/>
            <person name="Boyce K.J."/>
            <person name="Klose J."/>
            <person name="Klosterman S.J."/>
            <person name="Deelstra H.J."/>
            <person name="Ortiz-Castellanos L."/>
            <person name="Li W."/>
            <person name="Sanchez-Alonso P."/>
            <person name="Schreier P.H."/>
            <person name="Hauser-Hahn I."/>
            <person name="Vaupel M."/>
            <person name="Koopmann E."/>
            <person name="Friedrich G."/>
            <person name="Voss H."/>
            <person name="Schluter T."/>
            <person name="Margolis J."/>
            <person name="Platt D."/>
            <person name="Swimmer C."/>
            <person name="Gnirke A."/>
            <person name="Chen F."/>
            <person name="Vysotskaia V."/>
            <person name="Mannhaupt G."/>
            <person name="Guldener U."/>
            <person name="Munsterkotter M."/>
            <person name="Haase D."/>
            <person name="Oesterheld M."/>
            <person name="Mewes H.W."/>
            <person name="Mauceli E.W."/>
            <person name="DeCaprio D."/>
            <person name="Wade C.M."/>
            <person name="Butler J."/>
            <person name="Young S."/>
            <person name="Jaffe D.B."/>
            <person name="Calvo S."/>
            <person name="Nusbaum C."/>
            <person name="Galagan J."/>
            <person name="Birren B.W."/>
        </authorList>
    </citation>
    <scope>NUCLEOTIDE SEQUENCE [LARGE SCALE GENOMIC DNA]</scope>
    <source>
        <strain evidence="11">DSM 14603 / FGSC 9021 / UM521</strain>
    </source>
</reference>
<dbReference type="EMBL" id="CM003161">
    <property type="protein sequence ID" value="KIS65880.1"/>
    <property type="molecule type" value="Genomic_DNA"/>
</dbReference>
<dbReference type="eggNOG" id="ENOG502SA7E">
    <property type="taxonomic scope" value="Eukaryota"/>
</dbReference>
<evidence type="ECO:0000313" key="11">
    <source>
        <dbReference type="Proteomes" id="UP000000561"/>
    </source>
</evidence>
<evidence type="ECO:0000256" key="4">
    <source>
        <dbReference type="ARBA" id="ARBA00023015"/>
    </source>
</evidence>
<feature type="compositionally biased region" description="Polar residues" evidence="8">
    <location>
        <begin position="244"/>
        <end position="257"/>
    </location>
</feature>
<feature type="compositionally biased region" description="Basic and acidic residues" evidence="8">
    <location>
        <begin position="153"/>
        <end position="164"/>
    </location>
</feature>
<dbReference type="Pfam" id="PF04082">
    <property type="entry name" value="Fungal_trans"/>
    <property type="match status" value="1"/>
</dbReference>
<feature type="compositionally biased region" description="Polar residues" evidence="8">
    <location>
        <begin position="863"/>
        <end position="875"/>
    </location>
</feature>
<evidence type="ECO:0000256" key="5">
    <source>
        <dbReference type="ARBA" id="ARBA00023125"/>
    </source>
</evidence>
<organism evidence="10 11">
    <name type="scientific">Mycosarcoma maydis</name>
    <name type="common">Corn smut fungus</name>
    <name type="synonym">Ustilago maydis</name>
    <dbReference type="NCBI Taxonomy" id="5270"/>
    <lineage>
        <taxon>Eukaryota</taxon>
        <taxon>Fungi</taxon>
        <taxon>Dikarya</taxon>
        <taxon>Basidiomycota</taxon>
        <taxon>Ustilaginomycotina</taxon>
        <taxon>Ustilaginomycetes</taxon>
        <taxon>Ustilaginales</taxon>
        <taxon>Ustilaginaceae</taxon>
        <taxon>Mycosarcoma</taxon>
    </lineage>
</organism>
<dbReference type="InterPro" id="IPR001138">
    <property type="entry name" value="Zn2Cys6_DnaBD"/>
</dbReference>
<keyword evidence="11" id="KW-1185">Reference proteome</keyword>
<feature type="region of interest" description="Disordered" evidence="8">
    <location>
        <begin position="194"/>
        <end position="446"/>
    </location>
</feature>
<keyword evidence="3" id="KW-0862">Zinc</keyword>
<feature type="compositionally biased region" description="Low complexity" evidence="8">
    <location>
        <begin position="407"/>
        <end position="421"/>
    </location>
</feature>
<evidence type="ECO:0000256" key="6">
    <source>
        <dbReference type="ARBA" id="ARBA00023163"/>
    </source>
</evidence>
<dbReference type="SUPFAM" id="SSF57701">
    <property type="entry name" value="Zn2/Cys6 DNA-binding domain"/>
    <property type="match status" value="1"/>
</dbReference>
<dbReference type="RefSeq" id="XP_011392598.1">
    <property type="nucleotide sequence ID" value="XM_011394296.1"/>
</dbReference>
<evidence type="ECO:0000256" key="7">
    <source>
        <dbReference type="ARBA" id="ARBA00023242"/>
    </source>
</evidence>
<comment type="subcellular location">
    <subcellularLocation>
        <location evidence="1">Nucleus</location>
    </subcellularLocation>
</comment>
<dbReference type="OMA" id="WAEVMAI"/>
<dbReference type="InterPro" id="IPR007219">
    <property type="entry name" value="XnlR_reg_dom"/>
</dbReference>